<evidence type="ECO:0000256" key="4">
    <source>
        <dbReference type="ARBA" id="ARBA00022475"/>
    </source>
</evidence>
<keyword evidence="3 8" id="KW-0813">Transport</keyword>
<feature type="transmembrane region" description="Helical" evidence="8">
    <location>
        <begin position="73"/>
        <end position="92"/>
    </location>
</feature>
<feature type="transmembrane region" description="Helical" evidence="8">
    <location>
        <begin position="98"/>
        <end position="119"/>
    </location>
</feature>
<comment type="similarity">
    <text evidence="2 8">Belongs to the major facilitator superfamily. Bcr/CmlA family.</text>
</comment>
<feature type="transmembrane region" description="Helical" evidence="8">
    <location>
        <begin position="303"/>
        <end position="329"/>
    </location>
</feature>
<evidence type="ECO:0000256" key="8">
    <source>
        <dbReference type="RuleBase" id="RU365088"/>
    </source>
</evidence>
<comment type="subcellular location">
    <subcellularLocation>
        <location evidence="8">Cell inner membrane</location>
        <topology evidence="8">Multi-pass membrane protein</topology>
    </subcellularLocation>
    <subcellularLocation>
        <location evidence="1">Cell membrane</location>
        <topology evidence="1">Multi-pass membrane protein</topology>
    </subcellularLocation>
</comment>
<dbReference type="PANTHER" id="PTHR23502:SF132">
    <property type="entry name" value="POLYAMINE TRANSPORTER 2-RELATED"/>
    <property type="match status" value="1"/>
</dbReference>
<evidence type="ECO:0000256" key="3">
    <source>
        <dbReference type="ARBA" id="ARBA00022448"/>
    </source>
</evidence>
<dbReference type="InterPro" id="IPR036259">
    <property type="entry name" value="MFS_trans_sf"/>
</dbReference>
<dbReference type="Gene3D" id="1.20.1720.10">
    <property type="entry name" value="Multidrug resistance protein D"/>
    <property type="match status" value="1"/>
</dbReference>
<dbReference type="Proteomes" id="UP000243073">
    <property type="component" value="Unassembled WGS sequence"/>
</dbReference>
<evidence type="ECO:0000256" key="6">
    <source>
        <dbReference type="ARBA" id="ARBA00022989"/>
    </source>
</evidence>
<reference evidence="10 11" key="1">
    <citation type="submission" date="2016-07" db="EMBL/GenBank/DDBJ databases">
        <title>Draft Genome Sequence of Oceanisphaera psychrotolerans, isolated from coastal sediment samples.</title>
        <authorList>
            <person name="Zhuo S."/>
            <person name="Ruan Z."/>
        </authorList>
    </citation>
    <scope>NUCLEOTIDE SEQUENCE [LARGE SCALE GENOMIC DNA]</scope>
    <source>
        <strain evidence="10 11">LAM-WHM-ZC</strain>
    </source>
</reference>
<dbReference type="RefSeq" id="WP_071473693.1">
    <property type="nucleotide sequence ID" value="NZ_MDKE01000047.1"/>
</dbReference>
<feature type="transmembrane region" description="Helical" evidence="8">
    <location>
        <begin position="366"/>
        <end position="387"/>
    </location>
</feature>
<dbReference type="EMBL" id="MDKE01000047">
    <property type="protein sequence ID" value="OIN06210.1"/>
    <property type="molecule type" value="Genomic_DNA"/>
</dbReference>
<gene>
    <name evidence="10" type="ORF">BFR47_17195</name>
</gene>
<evidence type="ECO:0000256" key="1">
    <source>
        <dbReference type="ARBA" id="ARBA00004651"/>
    </source>
</evidence>
<feature type="transmembrane region" description="Helical" evidence="8">
    <location>
        <begin position="43"/>
        <end position="61"/>
    </location>
</feature>
<keyword evidence="6 8" id="KW-1133">Transmembrane helix</keyword>
<evidence type="ECO:0000256" key="2">
    <source>
        <dbReference type="ARBA" id="ARBA00006236"/>
    </source>
</evidence>
<evidence type="ECO:0000313" key="10">
    <source>
        <dbReference type="EMBL" id="OIN06210.1"/>
    </source>
</evidence>
<dbReference type="GO" id="GO:1990961">
    <property type="term" value="P:xenobiotic detoxification by transmembrane export across the plasma membrane"/>
    <property type="evidence" value="ECO:0007669"/>
    <property type="project" value="InterPro"/>
</dbReference>
<dbReference type="Pfam" id="PF07690">
    <property type="entry name" value="MFS_1"/>
    <property type="match status" value="1"/>
</dbReference>
<feature type="transmembrane region" description="Helical" evidence="8">
    <location>
        <begin position="161"/>
        <end position="181"/>
    </location>
</feature>
<feature type="transmembrane region" description="Helical" evidence="8">
    <location>
        <begin position="277"/>
        <end position="297"/>
    </location>
</feature>
<dbReference type="CDD" id="cd17320">
    <property type="entry name" value="MFS_MdfA_MDR_like"/>
    <property type="match status" value="1"/>
</dbReference>
<proteinExistence type="inferred from homology"/>
<feature type="transmembrane region" description="Helical" evidence="8">
    <location>
        <begin position="131"/>
        <end position="155"/>
    </location>
</feature>
<evidence type="ECO:0000256" key="7">
    <source>
        <dbReference type="ARBA" id="ARBA00023136"/>
    </source>
</evidence>
<dbReference type="FunFam" id="1.20.1720.10:FF:000005">
    <property type="entry name" value="Bcr/CflA family efflux transporter"/>
    <property type="match status" value="1"/>
</dbReference>
<protein>
    <recommendedName>
        <fullName evidence="8">Bcr/CflA family efflux transporter</fullName>
    </recommendedName>
</protein>
<dbReference type="STRING" id="1414654.BFR47_17195"/>
<keyword evidence="11" id="KW-1185">Reference proteome</keyword>
<accession>A0A1J4QAB8</accession>
<keyword evidence="5 8" id="KW-0812">Transmembrane</keyword>
<dbReference type="GO" id="GO:0015385">
    <property type="term" value="F:sodium:proton antiporter activity"/>
    <property type="evidence" value="ECO:0007669"/>
    <property type="project" value="TreeGrafter"/>
</dbReference>
<dbReference type="NCBIfam" id="NF008314">
    <property type="entry name" value="PRK11102.1"/>
    <property type="match status" value="1"/>
</dbReference>
<feature type="transmembrane region" description="Helical" evidence="8">
    <location>
        <begin position="341"/>
        <end position="360"/>
    </location>
</feature>
<keyword evidence="8" id="KW-0997">Cell inner membrane</keyword>
<feature type="transmembrane region" description="Helical" evidence="8">
    <location>
        <begin position="247"/>
        <end position="265"/>
    </location>
</feature>
<keyword evidence="4" id="KW-1003">Cell membrane</keyword>
<dbReference type="AlphaFoldDB" id="A0A1J4QAB8"/>
<dbReference type="GO" id="GO:0005886">
    <property type="term" value="C:plasma membrane"/>
    <property type="evidence" value="ECO:0007669"/>
    <property type="project" value="UniProtKB-SubCell"/>
</dbReference>
<dbReference type="InterPro" id="IPR011701">
    <property type="entry name" value="MFS"/>
</dbReference>
<dbReference type="InterPro" id="IPR020846">
    <property type="entry name" value="MFS_dom"/>
</dbReference>
<dbReference type="OrthoDB" id="9814303at2"/>
<dbReference type="InterPro" id="IPR004812">
    <property type="entry name" value="Efflux_drug-R_Bcr/CmlA"/>
</dbReference>
<dbReference type="SUPFAM" id="SSF103473">
    <property type="entry name" value="MFS general substrate transporter"/>
    <property type="match status" value="1"/>
</dbReference>
<evidence type="ECO:0000313" key="11">
    <source>
        <dbReference type="Proteomes" id="UP000243073"/>
    </source>
</evidence>
<dbReference type="GO" id="GO:0042910">
    <property type="term" value="F:xenobiotic transmembrane transporter activity"/>
    <property type="evidence" value="ECO:0007669"/>
    <property type="project" value="InterPro"/>
</dbReference>
<organism evidence="10 11">
    <name type="scientific">Oceanisphaera psychrotolerans</name>
    <dbReference type="NCBI Taxonomy" id="1414654"/>
    <lineage>
        <taxon>Bacteria</taxon>
        <taxon>Pseudomonadati</taxon>
        <taxon>Pseudomonadota</taxon>
        <taxon>Gammaproteobacteria</taxon>
        <taxon>Aeromonadales</taxon>
        <taxon>Aeromonadaceae</taxon>
        <taxon>Oceanisphaera</taxon>
    </lineage>
</organism>
<dbReference type="NCBIfam" id="TIGR00710">
    <property type="entry name" value="efflux_Bcr_CflA"/>
    <property type="match status" value="1"/>
</dbReference>
<comment type="caution">
    <text evidence="8">Lacks conserved residue(s) required for the propagation of feature annotation.</text>
</comment>
<feature type="domain" description="Major facilitator superfamily (MFS) profile" evidence="9">
    <location>
        <begin position="4"/>
        <end position="400"/>
    </location>
</feature>
<evidence type="ECO:0000256" key="5">
    <source>
        <dbReference type="ARBA" id="ARBA00022692"/>
    </source>
</evidence>
<sequence>MGLPLSLLLLLASLAGLTPLAIDMYLPSLPTIARDLGVPVAQAQLTIGVFLAGFALGQLFYGPLADAVGRKPVMLGGLTLFTLASLGCASANSIEALMAFRLLQAIGGAAGSVVLNALLRDMFERDMFARVMSMVILVMTLAPLLAPLIGGYLLLIAHWHSIFILLAIIGLLVTMALAIRIPETLRPELRQPFRLLPVLQNYGKVLRHRAALGYILCGALTTASMFAFISGSPLVYIELFGVPAEHYGWLFGMNILLMMVLTFANSRLVKTLGSDRLLKTGLTVASVAAIGLLINAATGMGGLWGIVIPVMLLIAQISLVGANAMAGLLSHFPEAAGTASALAGTTRFGLGAVATFAVNASHVPSALPMALVMTLCTWGALAGYWLLIHPVLTGSARIPQ</sequence>
<evidence type="ECO:0000259" key="9">
    <source>
        <dbReference type="PROSITE" id="PS50850"/>
    </source>
</evidence>
<keyword evidence="7 8" id="KW-0472">Membrane</keyword>
<dbReference type="PROSITE" id="PS50850">
    <property type="entry name" value="MFS"/>
    <property type="match status" value="1"/>
</dbReference>
<feature type="transmembrane region" description="Helical" evidence="8">
    <location>
        <begin position="211"/>
        <end position="235"/>
    </location>
</feature>
<name>A0A1J4QAB8_9GAMM</name>
<comment type="caution">
    <text evidence="10">The sequence shown here is derived from an EMBL/GenBank/DDBJ whole genome shotgun (WGS) entry which is preliminary data.</text>
</comment>
<dbReference type="PANTHER" id="PTHR23502">
    <property type="entry name" value="MAJOR FACILITATOR SUPERFAMILY"/>
    <property type="match status" value="1"/>
</dbReference>